<evidence type="ECO:0000256" key="2">
    <source>
        <dbReference type="SAM" id="SignalP"/>
    </source>
</evidence>
<dbReference type="Pfam" id="PF13778">
    <property type="entry name" value="DUF4174"/>
    <property type="match status" value="1"/>
</dbReference>
<dbReference type="EMBL" id="JBBBDM010000002">
    <property type="protein sequence ID" value="MEI5686470.1"/>
    <property type="molecule type" value="Genomic_DNA"/>
</dbReference>
<feature type="chain" id="PRO_5045687730" evidence="2">
    <location>
        <begin position="16"/>
        <end position="133"/>
    </location>
</feature>
<evidence type="ECO:0000313" key="5">
    <source>
        <dbReference type="Proteomes" id="UP001367771"/>
    </source>
</evidence>
<reference evidence="4 5" key="1">
    <citation type="journal article" date="2013" name="Int. J. Syst. Evol. Microbiol.">
        <title>Sphingomonas kyungheensis sp. nov., a bacterium with ginsenoside-converting activity isolated from soil of a ginseng field.</title>
        <authorList>
            <person name="Son H.M."/>
            <person name="Yang J.E."/>
            <person name="Park Y."/>
            <person name="Han C.K."/>
            <person name="Kim S.G."/>
            <person name="Kook M."/>
            <person name="Yi T.H."/>
        </authorList>
    </citation>
    <scope>NUCLEOTIDE SEQUENCE [LARGE SCALE GENOMIC DNA]</scope>
    <source>
        <strain evidence="4 5">LMG 26582</strain>
    </source>
</reference>
<accession>A0ABU8H0L5</accession>
<gene>
    <name evidence="4" type="ORF">V8201_05180</name>
</gene>
<sequence>MIPLLLAAALAPAPAAPSPMTVAAMRWQRRVLVMTAPRADDPALVAQRHALAGWDAAARERDLTVVTVIGDRVTGAADTATALRRRYRMPSDRFAAVLIGKDGGVKLRKATPIAAEMLAETIDAMPMRRAGER</sequence>
<feature type="signal peptide" evidence="2">
    <location>
        <begin position="1"/>
        <end position="15"/>
    </location>
</feature>
<evidence type="ECO:0000256" key="1">
    <source>
        <dbReference type="ARBA" id="ARBA00022729"/>
    </source>
</evidence>
<keyword evidence="5" id="KW-1185">Reference proteome</keyword>
<name>A0ABU8H0L5_9SPHN</name>
<comment type="caution">
    <text evidence="4">The sequence shown here is derived from an EMBL/GenBank/DDBJ whole genome shotgun (WGS) entry which is preliminary data.</text>
</comment>
<feature type="domain" description="DUF4174" evidence="3">
    <location>
        <begin position="23"/>
        <end position="129"/>
    </location>
</feature>
<proteinExistence type="predicted"/>
<evidence type="ECO:0000313" key="4">
    <source>
        <dbReference type="EMBL" id="MEI5686470.1"/>
    </source>
</evidence>
<protein>
    <submittedName>
        <fullName evidence="4">DUF4174 domain-containing protein</fullName>
    </submittedName>
</protein>
<keyword evidence="1 2" id="KW-0732">Signal</keyword>
<evidence type="ECO:0000259" key="3">
    <source>
        <dbReference type="Pfam" id="PF13778"/>
    </source>
</evidence>
<dbReference type="RefSeq" id="WP_336544658.1">
    <property type="nucleotide sequence ID" value="NZ_JBBBDM010000002.1"/>
</dbReference>
<dbReference type="Proteomes" id="UP001367771">
    <property type="component" value="Unassembled WGS sequence"/>
</dbReference>
<organism evidence="4 5">
    <name type="scientific">Sphingomonas kyungheensis</name>
    <dbReference type="NCBI Taxonomy" id="1069987"/>
    <lineage>
        <taxon>Bacteria</taxon>
        <taxon>Pseudomonadati</taxon>
        <taxon>Pseudomonadota</taxon>
        <taxon>Alphaproteobacteria</taxon>
        <taxon>Sphingomonadales</taxon>
        <taxon>Sphingomonadaceae</taxon>
        <taxon>Sphingomonas</taxon>
    </lineage>
</organism>
<dbReference type="InterPro" id="IPR025232">
    <property type="entry name" value="DUF4174"/>
</dbReference>